<comment type="caution">
    <text evidence="2">The sequence shown here is derived from an EMBL/GenBank/DDBJ whole genome shotgun (WGS) entry which is preliminary data.</text>
</comment>
<feature type="domain" description="Zinc finger Ogr/Delta-type" evidence="1">
    <location>
        <begin position="7"/>
        <end position="46"/>
    </location>
</feature>
<keyword evidence="3" id="KW-1185">Reference proteome</keyword>
<evidence type="ECO:0000313" key="3">
    <source>
        <dbReference type="Proteomes" id="UP000237381"/>
    </source>
</evidence>
<dbReference type="InterPro" id="IPR007684">
    <property type="entry name" value="Znf_Ogr/Delta"/>
</dbReference>
<accession>A0A2S4LWA6</accession>
<dbReference type="Proteomes" id="UP000237381">
    <property type="component" value="Unassembled WGS sequence"/>
</dbReference>
<proteinExistence type="predicted"/>
<dbReference type="EMBL" id="PQGA01000022">
    <property type="protein sequence ID" value="POR46726.1"/>
    <property type="molecule type" value="Genomic_DNA"/>
</dbReference>
<organism evidence="2 3">
    <name type="scientific">Paraburkholderia eburnea</name>
    <dbReference type="NCBI Taxonomy" id="1189126"/>
    <lineage>
        <taxon>Bacteria</taxon>
        <taxon>Pseudomonadati</taxon>
        <taxon>Pseudomonadota</taxon>
        <taxon>Betaproteobacteria</taxon>
        <taxon>Burkholderiales</taxon>
        <taxon>Burkholderiaceae</taxon>
        <taxon>Paraburkholderia</taxon>
    </lineage>
</organism>
<evidence type="ECO:0000259" key="1">
    <source>
        <dbReference type="Pfam" id="PF04606"/>
    </source>
</evidence>
<name>A0A2S4LWA6_9BURK</name>
<reference evidence="2 3" key="1">
    <citation type="submission" date="2018-01" db="EMBL/GenBank/DDBJ databases">
        <title>Genomic Encyclopedia of Type Strains, Phase III (KMG-III): the genomes of soil and plant-associated and newly described type strains.</title>
        <authorList>
            <person name="Whitman W."/>
        </authorList>
    </citation>
    <scope>NUCLEOTIDE SEQUENCE [LARGE SCALE GENOMIC DNA]</scope>
    <source>
        <strain evidence="2 3">JCM 18070</strain>
    </source>
</reference>
<dbReference type="AlphaFoldDB" id="A0A2S4LWA6"/>
<protein>
    <submittedName>
        <fullName evidence="2">Ogr/Delta-like zinc finger protein</fullName>
    </submittedName>
</protein>
<dbReference type="RefSeq" id="WP_244193384.1">
    <property type="nucleotide sequence ID" value="NZ_PQGA01000022.1"/>
</dbReference>
<sequence length="71" mass="8278">MLRFTIKCPHCQSHGIARGIEKVSPTSWLLDFQCDDVTCGHSYRTRIDMFPPETPIPRRVRRETASLQFNE</sequence>
<dbReference type="Pfam" id="PF04606">
    <property type="entry name" value="Ogr_Delta"/>
    <property type="match status" value="1"/>
</dbReference>
<evidence type="ECO:0000313" key="2">
    <source>
        <dbReference type="EMBL" id="POR46726.1"/>
    </source>
</evidence>
<gene>
    <name evidence="2" type="ORF">B0G62_12242</name>
</gene>